<keyword evidence="2" id="KW-0808">Transferase</keyword>
<evidence type="ECO:0000313" key="3">
    <source>
        <dbReference type="Proteomes" id="UP000823960"/>
    </source>
</evidence>
<evidence type="ECO:0000259" key="1">
    <source>
        <dbReference type="Pfam" id="PF08242"/>
    </source>
</evidence>
<dbReference type="SUPFAM" id="SSF53335">
    <property type="entry name" value="S-adenosyl-L-methionine-dependent methyltransferases"/>
    <property type="match status" value="1"/>
</dbReference>
<dbReference type="AlphaFoldDB" id="A0A9D1NQN8"/>
<comment type="caution">
    <text evidence="2">The sequence shown here is derived from an EMBL/GenBank/DDBJ whole genome shotgun (WGS) entry which is preliminary data.</text>
</comment>
<dbReference type="GO" id="GO:0008168">
    <property type="term" value="F:methyltransferase activity"/>
    <property type="evidence" value="ECO:0007669"/>
    <property type="project" value="UniProtKB-KW"/>
</dbReference>
<dbReference type="InterPro" id="IPR029063">
    <property type="entry name" value="SAM-dependent_MTases_sf"/>
</dbReference>
<accession>A0A9D1NQN8</accession>
<gene>
    <name evidence="2" type="ORF">IAD28_03750</name>
</gene>
<feature type="domain" description="Methyltransferase type 12" evidence="1">
    <location>
        <begin position="49"/>
        <end position="141"/>
    </location>
</feature>
<dbReference type="Proteomes" id="UP000823960">
    <property type="component" value="Unassembled WGS sequence"/>
</dbReference>
<evidence type="ECO:0000313" key="2">
    <source>
        <dbReference type="EMBL" id="HIV10793.1"/>
    </source>
</evidence>
<keyword evidence="2" id="KW-0489">Methyltransferase</keyword>
<reference evidence="2" key="1">
    <citation type="submission" date="2020-10" db="EMBL/GenBank/DDBJ databases">
        <authorList>
            <person name="Gilroy R."/>
        </authorList>
    </citation>
    <scope>NUCLEOTIDE SEQUENCE</scope>
    <source>
        <strain evidence="2">1370</strain>
    </source>
</reference>
<reference evidence="2" key="2">
    <citation type="journal article" date="2021" name="PeerJ">
        <title>Extensive microbial diversity within the chicken gut microbiome revealed by metagenomics and culture.</title>
        <authorList>
            <person name="Gilroy R."/>
            <person name="Ravi A."/>
            <person name="Getino M."/>
            <person name="Pursley I."/>
            <person name="Horton D.L."/>
            <person name="Alikhan N.F."/>
            <person name="Baker D."/>
            <person name="Gharbi K."/>
            <person name="Hall N."/>
            <person name="Watson M."/>
            <person name="Adriaenssens E.M."/>
            <person name="Foster-Nyarko E."/>
            <person name="Jarju S."/>
            <person name="Secka A."/>
            <person name="Antonio M."/>
            <person name="Oren A."/>
            <person name="Chaudhuri R.R."/>
            <person name="La Ragione R."/>
            <person name="Hildebrand F."/>
            <person name="Pallen M.J."/>
        </authorList>
    </citation>
    <scope>NUCLEOTIDE SEQUENCE</scope>
    <source>
        <strain evidence="2">1370</strain>
    </source>
</reference>
<dbReference type="Gene3D" id="3.40.50.150">
    <property type="entry name" value="Vaccinia Virus protein VP39"/>
    <property type="match status" value="1"/>
</dbReference>
<dbReference type="GO" id="GO:0032259">
    <property type="term" value="P:methylation"/>
    <property type="evidence" value="ECO:0007669"/>
    <property type="project" value="UniProtKB-KW"/>
</dbReference>
<dbReference type="CDD" id="cd02440">
    <property type="entry name" value="AdoMet_MTases"/>
    <property type="match status" value="1"/>
</dbReference>
<dbReference type="Pfam" id="PF08242">
    <property type="entry name" value="Methyltransf_12"/>
    <property type="match status" value="1"/>
</dbReference>
<sequence length="225" mass="25572">MEDKRYYQAYDIRYKAAHSKGVSWASESSTPMVIKTIEKYGISKESALLEIGCGEGRDSKAVLELGYNLLATDVSGEAVLYCQRLMPEYKSRFRLLDCLTGELDESYDFIYSVAVIHMLVLDCDRDGFYQFIKRHLKPDGIALILTMGDGETQMQTDINSAFDIVQRSHESGKMMVASTSCRMVSFESFRKELERNGLYIIEDGLTDSPPDFNSLLYAVVRRSRI</sequence>
<protein>
    <submittedName>
        <fullName evidence="2">Class I SAM-dependent methyltransferase</fullName>
    </submittedName>
</protein>
<dbReference type="EMBL" id="DVOL01000046">
    <property type="protein sequence ID" value="HIV10793.1"/>
    <property type="molecule type" value="Genomic_DNA"/>
</dbReference>
<proteinExistence type="predicted"/>
<organism evidence="2 3">
    <name type="scientific">Candidatus Faeciplasma avium</name>
    <dbReference type="NCBI Taxonomy" id="2840798"/>
    <lineage>
        <taxon>Bacteria</taxon>
        <taxon>Bacillati</taxon>
        <taxon>Bacillota</taxon>
        <taxon>Clostridia</taxon>
        <taxon>Eubacteriales</taxon>
        <taxon>Oscillospiraceae</taxon>
        <taxon>Oscillospiraceae incertae sedis</taxon>
        <taxon>Candidatus Faeciplasma</taxon>
    </lineage>
</organism>
<name>A0A9D1NQN8_9FIRM</name>
<dbReference type="InterPro" id="IPR013217">
    <property type="entry name" value="Methyltransf_12"/>
</dbReference>